<feature type="transmembrane region" description="Helical" evidence="7">
    <location>
        <begin position="244"/>
        <end position="262"/>
    </location>
</feature>
<keyword evidence="3 7" id="KW-1003">Cell membrane</keyword>
<dbReference type="GO" id="GO:0044780">
    <property type="term" value="P:bacterial-type flagellum assembly"/>
    <property type="evidence" value="ECO:0007669"/>
    <property type="project" value="InterPro"/>
</dbReference>
<dbReference type="Gene3D" id="3.40.50.12790">
    <property type="entry name" value="FHIPEP family, domain 4"/>
    <property type="match status" value="1"/>
</dbReference>
<comment type="function">
    <text evidence="7">Required for formation of the rod structure of the flagellar apparatus. Together with FliI and FliH, may constitute the export apparatus of flagellin.</text>
</comment>
<evidence type="ECO:0000256" key="7">
    <source>
        <dbReference type="RuleBase" id="RU364093"/>
    </source>
</evidence>
<feature type="transmembrane region" description="Helical" evidence="7">
    <location>
        <begin position="274"/>
        <end position="298"/>
    </location>
</feature>
<feature type="transmembrane region" description="Helical" evidence="7">
    <location>
        <begin position="203"/>
        <end position="224"/>
    </location>
</feature>
<dbReference type="InterPro" id="IPR042196">
    <property type="entry name" value="FHIPEP_4"/>
</dbReference>
<evidence type="ECO:0000313" key="8">
    <source>
        <dbReference type="EMBL" id="GAF26503.1"/>
    </source>
</evidence>
<dbReference type="NCBIfam" id="TIGR01398">
    <property type="entry name" value="FlhA"/>
    <property type="match status" value="1"/>
</dbReference>
<comment type="subcellular location">
    <subcellularLocation>
        <location evidence="1 7">Cell membrane</location>
        <topology evidence="1 7">Multi-pass membrane protein</topology>
    </subcellularLocation>
</comment>
<keyword evidence="8" id="KW-0969">Cilium</keyword>
<feature type="transmembrane region" description="Helical" evidence="7">
    <location>
        <begin position="20"/>
        <end position="38"/>
    </location>
</feature>
<dbReference type="InterPro" id="IPR042194">
    <property type="entry name" value="FHIPEP_1"/>
</dbReference>
<keyword evidence="7" id="KW-1006">Bacterial flagellum protein export</keyword>
<dbReference type="Pfam" id="PF00771">
    <property type="entry name" value="FHIPEP"/>
    <property type="match status" value="1"/>
</dbReference>
<dbReference type="InterPro" id="IPR025505">
    <property type="entry name" value="FHIPEP_CS"/>
</dbReference>
<proteinExistence type="inferred from homology"/>
<keyword evidence="7" id="KW-0653">Protein transport</keyword>
<evidence type="ECO:0000256" key="2">
    <source>
        <dbReference type="ARBA" id="ARBA00008835"/>
    </source>
</evidence>
<dbReference type="Gene3D" id="3.40.30.60">
    <property type="entry name" value="FHIPEP family, domain 1"/>
    <property type="match status" value="1"/>
</dbReference>
<dbReference type="GO" id="GO:0005886">
    <property type="term" value="C:plasma membrane"/>
    <property type="evidence" value="ECO:0007669"/>
    <property type="project" value="UniProtKB-SubCell"/>
</dbReference>
<feature type="transmembrane region" description="Helical" evidence="7">
    <location>
        <begin position="44"/>
        <end position="63"/>
    </location>
</feature>
<dbReference type="PANTHER" id="PTHR30161">
    <property type="entry name" value="FLAGELLAR EXPORT PROTEIN, MEMBRANE FLHA SUBUNIT-RELATED"/>
    <property type="match status" value="1"/>
</dbReference>
<comment type="caution">
    <text evidence="7">Lacks conserved residue(s) required for the propagation of feature annotation.</text>
</comment>
<keyword evidence="7" id="KW-0813">Transport</keyword>
<keyword evidence="8" id="KW-0282">Flagellum</keyword>
<organism evidence="8">
    <name type="scientific">Moorella thermoacetica Y72</name>
    <dbReference type="NCBI Taxonomy" id="1325331"/>
    <lineage>
        <taxon>Bacteria</taxon>
        <taxon>Bacillati</taxon>
        <taxon>Bacillota</taxon>
        <taxon>Clostridia</taxon>
        <taxon>Neomoorellales</taxon>
        <taxon>Neomoorellaceae</taxon>
        <taxon>Neomoorella</taxon>
    </lineage>
</organism>
<dbReference type="InterPro" id="IPR006301">
    <property type="entry name" value="FlhA"/>
</dbReference>
<gene>
    <name evidence="7" type="primary">flhA</name>
    <name evidence="8" type="ORF">MTY_1843</name>
</gene>
<evidence type="ECO:0000256" key="5">
    <source>
        <dbReference type="ARBA" id="ARBA00022989"/>
    </source>
</evidence>
<evidence type="ECO:0000256" key="6">
    <source>
        <dbReference type="ARBA" id="ARBA00023136"/>
    </source>
</evidence>
<dbReference type="Proteomes" id="UP000063718">
    <property type="component" value="Unassembled WGS sequence"/>
</dbReference>
<keyword evidence="6 7" id="KW-0472">Membrane</keyword>
<dbReference type="Gene3D" id="1.10.8.540">
    <property type="entry name" value="FHIPEP family, domain 3"/>
    <property type="match status" value="1"/>
</dbReference>
<name>A0A0S6UBK4_NEOTH</name>
<dbReference type="PRINTS" id="PR00949">
    <property type="entry name" value="TYPE3IMAPROT"/>
</dbReference>
<evidence type="ECO:0000256" key="4">
    <source>
        <dbReference type="ARBA" id="ARBA00022692"/>
    </source>
</evidence>
<protein>
    <recommendedName>
        <fullName evidence="7">Flagellar biosynthesis protein FlhA</fullName>
    </recommendedName>
</protein>
<dbReference type="RefSeq" id="WP_011392311.1">
    <property type="nucleotide sequence ID" value="NZ_DF238840.1"/>
</dbReference>
<evidence type="ECO:0000256" key="1">
    <source>
        <dbReference type="ARBA" id="ARBA00004651"/>
    </source>
</evidence>
<keyword evidence="4 7" id="KW-0812">Transmembrane</keyword>
<dbReference type="AlphaFoldDB" id="A0A0S6UBK4"/>
<dbReference type="PANTHER" id="PTHR30161:SF1">
    <property type="entry name" value="FLAGELLAR BIOSYNTHESIS PROTEIN FLHA-RELATED"/>
    <property type="match status" value="1"/>
</dbReference>
<feature type="transmembrane region" description="Helical" evidence="7">
    <location>
        <begin position="115"/>
        <end position="134"/>
    </location>
</feature>
<dbReference type="InterPro" id="IPR001712">
    <property type="entry name" value="T3SS_FHIPEP"/>
</dbReference>
<dbReference type="PIRSF" id="PIRSF005419">
    <property type="entry name" value="FlhA"/>
    <property type="match status" value="1"/>
</dbReference>
<keyword evidence="5 7" id="KW-1133">Transmembrane helix</keyword>
<comment type="similarity">
    <text evidence="2 7">Belongs to the FHIPEP (flagella/HR/invasion proteins export pore) family.</text>
</comment>
<dbReference type="EMBL" id="DF238840">
    <property type="protein sequence ID" value="GAF26503.1"/>
    <property type="molecule type" value="Genomic_DNA"/>
</dbReference>
<sequence length="690" mass="75048">MPSPSGLLGALRRLTPYNDILVAALVLGIVMLIVIPVSPLVMDFLLIANLSVSMVIFLTTMFISRSLDFSVFPSLLLVVTLFRLSLNISSTRLILSQADAGHVIETFGNFVVRGNYIVGFIIFLIITVIQFIVITNGAQRVAEVAARFTLDAMPGKQMSIDADLNAGLLTEDEARAKRRELQREADFYGAMDGASKFVRGDAIAGLIITAINIVGGLAIGVWQLKMPFMQALQTYTRLTIGDGLVSQLPALLVSTGTGILVTRSGALDNFGKEVIGQLTGFPRIAGLVAAVLFLLGLLPGMPHLSFFIMAGGVGYAAYALAREEKARGQRQQEVAAARQQQQRQPENVLNLFQVDPLEVEIGYGLIPLADESQGGDLLDRLAAVRRQAATEMGIYVRPIRIRDNLQLPPQGYIFKIHGVEAARGEIRPGYLLAMNPAGNEGPPGGTPTREPTFGLPAWWVPEDRRQEVELAGFTVVDATTVLVTHLTEFIKAHAAELMGRQEIKELLDKVKENNPAVVEELVPELLTIGEVQKVLASLLKEQVPIRDLVTVLEALADAARSSRDLDYLVGAVRQALHRTISHQYAREGKLTAITLHPQLEQKIIEAIQPTSQGNFPALAPEITRDFLSRLGQAVEKAALGGAQPVLLCSARVRLPLRRLLQRSFPHLPVLAYNELEPGLEVEAVEAVNVA</sequence>
<dbReference type="GeneID" id="45616823"/>
<dbReference type="GO" id="GO:0009306">
    <property type="term" value="P:protein secretion"/>
    <property type="evidence" value="ECO:0007669"/>
    <property type="project" value="InterPro"/>
</dbReference>
<evidence type="ECO:0000256" key="3">
    <source>
        <dbReference type="ARBA" id="ARBA00022475"/>
    </source>
</evidence>
<dbReference type="PROSITE" id="PS00994">
    <property type="entry name" value="FHIPEP"/>
    <property type="match status" value="1"/>
</dbReference>
<keyword evidence="8" id="KW-0966">Cell projection</keyword>
<dbReference type="InterPro" id="IPR042193">
    <property type="entry name" value="FHIPEP_3"/>
</dbReference>
<reference evidence="8" key="1">
    <citation type="journal article" date="2014" name="Gene">
        <title>Genome-guided analysis of transformation efficiency and carbon dioxide assimilation by Moorella thermoacetica Y72.</title>
        <authorList>
            <person name="Tsukahara K."/>
            <person name="Kita A."/>
            <person name="Nakashimada Y."/>
            <person name="Hoshino T."/>
            <person name="Murakami K."/>
        </authorList>
    </citation>
    <scope>NUCLEOTIDE SEQUENCE [LARGE SCALE GENOMIC DNA]</scope>
    <source>
        <strain evidence="8">Y72</strain>
    </source>
</reference>
<accession>A0A0S6UBK4</accession>
<keyword evidence="7" id="KW-1005">Bacterial flagellum biogenesis</keyword>